<dbReference type="Proteomes" id="UP001596045">
    <property type="component" value="Unassembled WGS sequence"/>
</dbReference>
<protein>
    <submittedName>
        <fullName evidence="3">Alkaline phosphatase family protein</fullName>
    </submittedName>
</protein>
<reference evidence="4" key="1">
    <citation type="journal article" date="2019" name="Int. J. Syst. Evol. Microbiol.">
        <title>The Global Catalogue of Microorganisms (GCM) 10K type strain sequencing project: providing services to taxonomists for standard genome sequencing and annotation.</title>
        <authorList>
            <consortium name="The Broad Institute Genomics Platform"/>
            <consortium name="The Broad Institute Genome Sequencing Center for Infectious Disease"/>
            <person name="Wu L."/>
            <person name="Ma J."/>
        </authorList>
    </citation>
    <scope>NUCLEOTIDE SEQUENCE [LARGE SCALE GENOMIC DNA]</scope>
    <source>
        <strain evidence="4">JCM 17066</strain>
    </source>
</reference>
<gene>
    <name evidence="3" type="ORF">ACFPM8_00475</name>
</gene>
<dbReference type="PANTHER" id="PTHR31956">
    <property type="entry name" value="NON-SPECIFIC PHOSPHOLIPASE C4-RELATED"/>
    <property type="match status" value="1"/>
</dbReference>
<name>A0ABW0M5U4_9BURK</name>
<dbReference type="Pfam" id="PF04185">
    <property type="entry name" value="Phosphoesterase"/>
    <property type="match status" value="1"/>
</dbReference>
<sequence length="724" mass="79773">MVQISVINRSNTISDRELHRVIRAINRQVAEDFEPYWAFGGRLRLDGPTGCDADLKDLKELRGDAILYLLDTAAANDALGYHERNLSGIPCGFVFLDVCKQLGDEWSTALSHEALELIADPLCNLLVQGPHPDIDDRRVYHYFEMCDAVQAQSYEIDGVRVSNFVLPQYFSEGEREHARNDFCSSGLTAFHVNPGGYIGFFDPATNGNDKFFANDATAVQRAQIKGALPTSRIVRRTSNDGVPTARPADQQRQDATHQMASGAASGDPIRHVVVLMLENRSFDHMLGALRASFDAEIDGVDPLHPGVNIDNRSGASLSQTDNAQAWVGKQFKVPHEFADVATQLSGNLGNFVNAYRAANPEASRADLAQVMAYFKDGSLPVLHTLAKNFLVCDRWFSSLPGPTWPNRLFVHSGTSLGDVLMPDAKDPASIGEIWGRYTQATIYNRLDDARKSWKIYHDGFPQSVILDRLKAKFFGSAYAAMAEFQKDAAVGGNFPEYAFIEARYFDGPNGRQNDQHPPTGVQEGERLIATVYNTLRGNDALWKSTLLIILYDEHGGFYDHVAPPPTVAPDQHVTSTFSFQQLGVRVPAILVSPYVKRGVDHTVYDHTSILRYLCEKWQLPHLCRRTEPTPGVNVIGSFAHAVSLSAPRDDVPGPLPMPAAAADGSAGNVFDNAKESLLAFGEMLMRQNQPEHMAAAVGPLTEPAAGTPQQRAERLESWINDVKQ</sequence>
<evidence type="ECO:0000256" key="1">
    <source>
        <dbReference type="ARBA" id="ARBA00022801"/>
    </source>
</evidence>
<evidence type="ECO:0000313" key="3">
    <source>
        <dbReference type="EMBL" id="MFC5472422.1"/>
    </source>
</evidence>
<dbReference type="PANTHER" id="PTHR31956:SF1">
    <property type="entry name" value="NON-SPECIFIC PHOSPHOLIPASE C1"/>
    <property type="match status" value="1"/>
</dbReference>
<feature type="region of interest" description="Disordered" evidence="2">
    <location>
        <begin position="236"/>
        <end position="263"/>
    </location>
</feature>
<organism evidence="3 4">
    <name type="scientific">Paraherbaspirillum soli</name>
    <dbReference type="NCBI Taxonomy" id="631222"/>
    <lineage>
        <taxon>Bacteria</taxon>
        <taxon>Pseudomonadati</taxon>
        <taxon>Pseudomonadota</taxon>
        <taxon>Betaproteobacteria</taxon>
        <taxon>Burkholderiales</taxon>
        <taxon>Oxalobacteraceae</taxon>
        <taxon>Paraherbaspirillum</taxon>
    </lineage>
</organism>
<evidence type="ECO:0000256" key="2">
    <source>
        <dbReference type="SAM" id="MobiDB-lite"/>
    </source>
</evidence>
<evidence type="ECO:0000313" key="4">
    <source>
        <dbReference type="Proteomes" id="UP001596045"/>
    </source>
</evidence>
<dbReference type="RefSeq" id="WP_378993845.1">
    <property type="nucleotide sequence ID" value="NZ_JBHSMT010000004.1"/>
</dbReference>
<dbReference type="InterPro" id="IPR007312">
    <property type="entry name" value="Phosphoesterase"/>
</dbReference>
<proteinExistence type="predicted"/>
<accession>A0ABW0M5U4</accession>
<keyword evidence="4" id="KW-1185">Reference proteome</keyword>
<dbReference type="InterPro" id="IPR017850">
    <property type="entry name" value="Alkaline_phosphatase_core_sf"/>
</dbReference>
<keyword evidence="1" id="KW-0378">Hydrolase</keyword>
<dbReference type="Gene3D" id="3.40.720.10">
    <property type="entry name" value="Alkaline Phosphatase, subunit A"/>
    <property type="match status" value="1"/>
</dbReference>
<dbReference type="EMBL" id="JBHSMT010000004">
    <property type="protein sequence ID" value="MFC5472422.1"/>
    <property type="molecule type" value="Genomic_DNA"/>
</dbReference>
<comment type="caution">
    <text evidence="3">The sequence shown here is derived from an EMBL/GenBank/DDBJ whole genome shotgun (WGS) entry which is preliminary data.</text>
</comment>